<name>A0A6A4DPQ6_9STRA</name>
<reference evidence="2 4" key="1">
    <citation type="submission" date="2018-08" db="EMBL/GenBank/DDBJ databases">
        <title>Genomic investigation of the strawberry pathogen Phytophthora fragariae indicates pathogenicity is determined by transcriptional variation in three key races.</title>
        <authorList>
            <person name="Adams T.M."/>
            <person name="Armitage A.D."/>
            <person name="Sobczyk M.K."/>
            <person name="Bates H.J."/>
            <person name="Dunwell J.M."/>
            <person name="Nellist C.F."/>
            <person name="Harrison R.J."/>
        </authorList>
    </citation>
    <scope>NUCLEOTIDE SEQUENCE [LARGE SCALE GENOMIC DNA]</scope>
    <source>
        <strain evidence="1 3">SCRP249</strain>
        <strain evidence="2 4">SCRP333</strain>
    </source>
</reference>
<dbReference type="Proteomes" id="UP000429607">
    <property type="component" value="Unassembled WGS sequence"/>
</dbReference>
<gene>
    <name evidence="1" type="ORF">PR001_g19135</name>
    <name evidence="2" type="ORF">PR003_g20154</name>
</gene>
<accession>A0A6A4DPQ6</accession>
<protein>
    <submittedName>
        <fullName evidence="2">Uncharacterized protein</fullName>
    </submittedName>
</protein>
<evidence type="ECO:0000313" key="1">
    <source>
        <dbReference type="EMBL" id="KAE8999151.1"/>
    </source>
</evidence>
<keyword evidence="4" id="KW-1185">Reference proteome</keyword>
<evidence type="ECO:0000313" key="4">
    <source>
        <dbReference type="Proteomes" id="UP000434957"/>
    </source>
</evidence>
<dbReference type="EMBL" id="QXFV01001747">
    <property type="protein sequence ID" value="KAE8999151.1"/>
    <property type="molecule type" value="Genomic_DNA"/>
</dbReference>
<comment type="caution">
    <text evidence="2">The sequence shown here is derived from an EMBL/GenBank/DDBJ whole genome shotgun (WGS) entry which is preliminary data.</text>
</comment>
<dbReference type="EMBL" id="QXFT01001761">
    <property type="protein sequence ID" value="KAE9310927.1"/>
    <property type="molecule type" value="Genomic_DNA"/>
</dbReference>
<proteinExistence type="predicted"/>
<dbReference type="Proteomes" id="UP000434957">
    <property type="component" value="Unassembled WGS sequence"/>
</dbReference>
<dbReference type="AlphaFoldDB" id="A0A6A4DPQ6"/>
<evidence type="ECO:0000313" key="3">
    <source>
        <dbReference type="Proteomes" id="UP000429607"/>
    </source>
</evidence>
<organism evidence="2 4">
    <name type="scientific">Phytophthora rubi</name>
    <dbReference type="NCBI Taxonomy" id="129364"/>
    <lineage>
        <taxon>Eukaryota</taxon>
        <taxon>Sar</taxon>
        <taxon>Stramenopiles</taxon>
        <taxon>Oomycota</taxon>
        <taxon>Peronosporomycetes</taxon>
        <taxon>Peronosporales</taxon>
        <taxon>Peronosporaceae</taxon>
        <taxon>Phytophthora</taxon>
    </lineage>
</organism>
<sequence>MVLGHTLLLLETSAYGPGDVALLNFNVLPQNDLRGGALPVAYGVFLGTSWRF</sequence>
<evidence type="ECO:0000313" key="2">
    <source>
        <dbReference type="EMBL" id="KAE9310927.1"/>
    </source>
</evidence>